<evidence type="ECO:0000259" key="1">
    <source>
        <dbReference type="Pfam" id="PF13472"/>
    </source>
</evidence>
<evidence type="ECO:0000313" key="2">
    <source>
        <dbReference type="EMBL" id="NJB68232.1"/>
    </source>
</evidence>
<organism evidence="2 3">
    <name type="scientific">Desulfobaculum xiamenense</name>
    <dbReference type="NCBI Taxonomy" id="995050"/>
    <lineage>
        <taxon>Bacteria</taxon>
        <taxon>Pseudomonadati</taxon>
        <taxon>Thermodesulfobacteriota</taxon>
        <taxon>Desulfovibrionia</taxon>
        <taxon>Desulfovibrionales</taxon>
        <taxon>Desulfovibrionaceae</taxon>
        <taxon>Desulfobaculum</taxon>
    </lineage>
</organism>
<protein>
    <submittedName>
        <fullName evidence="2">Lysophospholipase L1-like esterase</fullName>
    </submittedName>
</protein>
<dbReference type="GO" id="GO:0016788">
    <property type="term" value="F:hydrolase activity, acting on ester bonds"/>
    <property type="evidence" value="ECO:0007669"/>
    <property type="project" value="UniProtKB-ARBA"/>
</dbReference>
<dbReference type="InterPro" id="IPR036514">
    <property type="entry name" value="SGNH_hydro_sf"/>
</dbReference>
<dbReference type="RefSeq" id="WP_167941315.1">
    <property type="nucleotide sequence ID" value="NZ_JAATJA010000002.1"/>
</dbReference>
<feature type="domain" description="SGNH hydrolase-type esterase" evidence="1">
    <location>
        <begin position="5"/>
        <end position="178"/>
    </location>
</feature>
<dbReference type="AlphaFoldDB" id="A0A846QP31"/>
<sequence length="194" mass="21405">MVICFFGDSLVNGTRDAECLGWPGRLCAPHIAAGLDLTYYNLGVRRDASAQILARWRGELERRELQGLRTRLVFSYGVGDMAMAGSRPRATADEAAENTQILLEAARGYDTLFVGPPPVSDPGHTARISELSMRLGTVCARFGVPYFDMVGRLGGDAHYIADVRASDGIHPRSAGYARMARLLVEWPGWREWFD</sequence>
<dbReference type="Gene3D" id="3.40.50.1110">
    <property type="entry name" value="SGNH hydrolase"/>
    <property type="match status" value="1"/>
</dbReference>
<dbReference type="Pfam" id="PF13472">
    <property type="entry name" value="Lipase_GDSL_2"/>
    <property type="match status" value="1"/>
</dbReference>
<gene>
    <name evidence="2" type="ORF">GGQ74_001905</name>
</gene>
<dbReference type="PROSITE" id="PS50096">
    <property type="entry name" value="IQ"/>
    <property type="match status" value="1"/>
</dbReference>
<accession>A0A846QP31</accession>
<reference evidence="2 3" key="1">
    <citation type="submission" date="2020-03" db="EMBL/GenBank/DDBJ databases">
        <title>Genomic Encyclopedia of Type Strains, Phase IV (KMG-IV): sequencing the most valuable type-strain genomes for metagenomic binning, comparative biology and taxonomic classification.</title>
        <authorList>
            <person name="Goeker M."/>
        </authorList>
    </citation>
    <scope>NUCLEOTIDE SEQUENCE [LARGE SCALE GENOMIC DNA]</scope>
    <source>
        <strain evidence="2 3">DSM 24233</strain>
    </source>
</reference>
<name>A0A846QP31_9BACT</name>
<proteinExistence type="predicted"/>
<comment type="caution">
    <text evidence="2">The sequence shown here is derived from an EMBL/GenBank/DDBJ whole genome shotgun (WGS) entry which is preliminary data.</text>
</comment>
<dbReference type="SUPFAM" id="SSF52266">
    <property type="entry name" value="SGNH hydrolase"/>
    <property type="match status" value="1"/>
</dbReference>
<evidence type="ECO:0000313" key="3">
    <source>
        <dbReference type="Proteomes" id="UP000580856"/>
    </source>
</evidence>
<dbReference type="EMBL" id="JAATJA010000002">
    <property type="protein sequence ID" value="NJB68232.1"/>
    <property type="molecule type" value="Genomic_DNA"/>
</dbReference>
<keyword evidence="3" id="KW-1185">Reference proteome</keyword>
<dbReference type="InterPro" id="IPR013830">
    <property type="entry name" value="SGNH_hydro"/>
</dbReference>
<dbReference type="Proteomes" id="UP000580856">
    <property type="component" value="Unassembled WGS sequence"/>
</dbReference>